<comment type="caution">
    <text evidence="3">The sequence shown here is derived from an EMBL/GenBank/DDBJ whole genome shotgun (WGS) entry which is preliminary data.</text>
</comment>
<dbReference type="InterPro" id="IPR012334">
    <property type="entry name" value="Pectin_lyas_fold"/>
</dbReference>
<evidence type="ECO:0000259" key="2">
    <source>
        <dbReference type="Pfam" id="PF12708"/>
    </source>
</evidence>
<reference evidence="3 4" key="1">
    <citation type="journal article" date="2010" name="J. Bacteriol.">
        <title>Genome sequences of Oceanicola granulosus HTCC2516(T) and Oceanicola batsensis HTCC2597(TDelta).</title>
        <authorList>
            <person name="Thrash J.C."/>
            <person name="Cho J.C."/>
            <person name="Vergin K.L."/>
            <person name="Giovannoni S.J."/>
        </authorList>
    </citation>
    <scope>NUCLEOTIDE SEQUENCE [LARGE SCALE GENOMIC DNA]</scope>
    <source>
        <strain evidence="4">ATCC BAA-863 / DSM 15984 / KCTC 12145 / HTCC2597</strain>
    </source>
</reference>
<feature type="domain" description="Rhamnogalacturonase A/B/Epimerase-like pectate lyase" evidence="2">
    <location>
        <begin position="211"/>
        <end position="267"/>
    </location>
</feature>
<dbReference type="Gene3D" id="2.160.20.10">
    <property type="entry name" value="Single-stranded right-handed beta-helix, Pectin lyase-like"/>
    <property type="match status" value="1"/>
</dbReference>
<dbReference type="STRING" id="252305.OB2597_14931"/>
<dbReference type="HOGENOM" id="CLU_020982_0_0_5"/>
<dbReference type="EMBL" id="AAMO01000011">
    <property type="protein sequence ID" value="EAQ01748.1"/>
    <property type="molecule type" value="Genomic_DNA"/>
</dbReference>
<dbReference type="Proteomes" id="UP000004318">
    <property type="component" value="Unassembled WGS sequence"/>
</dbReference>
<sequence length="786" mass="85524">MAFQGGHPRRSVTPKQAKEKGKTMNKAITDGIQFMPTAFEDGLDVWSSGDGTAGSDTYDGAANAAYIPADQDFGGCLELLKTASTQRLRYMGRTPILPGCYLRIRIRIKAVSGALPEVRIAGWAGRDNDSHVGGLVEATPQTALDSYGEVVELTAIVGSGNRSGVDMIWGQEPDYGHFGLDLVGPTGGTVRIDDIVIEDITSIFLRDMMAWVDVRDYGARGDGTTDDLAAFQAADAAANGRMVMVPAGTYHLADSLALQSRATFEGTITMATDKILSLRKNFDLPSYIDAFGDEELAFRKAFQALLNNTDHESLDMGGRRIGVTAPIDMQAAVPNKTSYATRRLIRNGQFECIAGPAWDTVTVTSQATYAPSNPLKLTGVANLANIPVGSLVTASGVGREVYVRDRNIGAGEITLSKPLYDAAGTQTFTFRRFQYLLDFSGFSRLDKFEISDVEFQCWGDCSALLLAPTGTVFRLRDSFITRPKDRGITSHGSGCQGMMIDRCQFLSDESAKLGQDRVSIGFNSNANDLKIRDNRAMHLRHFAVVGGANSIFTGNHFFQGDSASNAIRTAGLIVTEISARMTFTGNYVDNCHIEWANEHDQAPDFASELSFSAMTLTDNIFLASHVAPWFTFITVRPHGPGHFINGMTVTGNLFRVIAASTDRVEAIDTSFADMDYGRMKNIVFAENSYNQVTTPVSNPLVLEHDENTAALAWTVDCAPKLPFGGWAQTVESVVARGAITTAANVKQFHMPYVTTEQGSDRDQVTLRWPLEVRGTVLLRVRMDNPI</sequence>
<dbReference type="InterPro" id="IPR024535">
    <property type="entry name" value="RHGA/B-epi-like_pectate_lyase"/>
</dbReference>
<name>A3U2E8_PSEBH</name>
<dbReference type="SUPFAM" id="SSF51126">
    <property type="entry name" value="Pectin lyase-like"/>
    <property type="match status" value="1"/>
</dbReference>
<feature type="region of interest" description="Disordered" evidence="1">
    <location>
        <begin position="1"/>
        <end position="23"/>
    </location>
</feature>
<organism evidence="3 4">
    <name type="scientific">Pseudooceanicola batsensis (strain ATCC BAA-863 / DSM 15984 / KCTC 12145 / HTCC2597)</name>
    <name type="common">Oceanicola batsensis</name>
    <dbReference type="NCBI Taxonomy" id="252305"/>
    <lineage>
        <taxon>Bacteria</taxon>
        <taxon>Pseudomonadati</taxon>
        <taxon>Pseudomonadota</taxon>
        <taxon>Alphaproteobacteria</taxon>
        <taxon>Rhodobacterales</taxon>
        <taxon>Paracoccaceae</taxon>
        <taxon>Pseudooceanicola</taxon>
    </lineage>
</organism>
<accession>A3U2E8</accession>
<evidence type="ECO:0000313" key="4">
    <source>
        <dbReference type="Proteomes" id="UP000004318"/>
    </source>
</evidence>
<evidence type="ECO:0000256" key="1">
    <source>
        <dbReference type="SAM" id="MobiDB-lite"/>
    </source>
</evidence>
<protein>
    <recommendedName>
        <fullName evidence="2">Rhamnogalacturonase A/B/Epimerase-like pectate lyase domain-containing protein</fullName>
    </recommendedName>
</protein>
<dbReference type="InterPro" id="IPR011050">
    <property type="entry name" value="Pectin_lyase_fold/virulence"/>
</dbReference>
<dbReference type="Pfam" id="PF12708">
    <property type="entry name" value="Pect-lyase_RHGA_epim"/>
    <property type="match status" value="1"/>
</dbReference>
<keyword evidence="4" id="KW-1185">Reference proteome</keyword>
<dbReference type="AlphaFoldDB" id="A3U2E8"/>
<dbReference type="eggNOG" id="COG5434">
    <property type="taxonomic scope" value="Bacteria"/>
</dbReference>
<gene>
    <name evidence="3" type="ORF">OB2597_14931</name>
</gene>
<evidence type="ECO:0000313" key="3">
    <source>
        <dbReference type="EMBL" id="EAQ01748.1"/>
    </source>
</evidence>
<proteinExistence type="predicted"/>